<reference evidence="3" key="1">
    <citation type="journal article" date="2018" name="Genome Biol. Evol.">
        <title>Genomics and development of Lentinus tigrinus, a white-rot wood-decaying mushroom with dimorphic fruiting bodies.</title>
        <authorList>
            <person name="Wu B."/>
            <person name="Xu Z."/>
            <person name="Knudson A."/>
            <person name="Carlson A."/>
            <person name="Chen N."/>
            <person name="Kovaka S."/>
            <person name="LaButti K."/>
            <person name="Lipzen A."/>
            <person name="Pennachio C."/>
            <person name="Riley R."/>
            <person name="Schakwitz W."/>
            <person name="Umezawa K."/>
            <person name="Ohm R.A."/>
            <person name="Grigoriev I.V."/>
            <person name="Nagy L.G."/>
            <person name="Gibbons J."/>
            <person name="Hibbett D."/>
        </authorList>
    </citation>
    <scope>NUCLEOTIDE SEQUENCE [LARGE SCALE GENOMIC DNA]</scope>
    <source>
        <strain evidence="3">ALCF2SS1-6</strain>
    </source>
</reference>
<keyword evidence="2" id="KW-0812">Transmembrane</keyword>
<feature type="transmembrane region" description="Helical" evidence="2">
    <location>
        <begin position="139"/>
        <end position="163"/>
    </location>
</feature>
<dbReference type="AlphaFoldDB" id="A0A5C2RRJ4"/>
<proteinExistence type="predicted"/>
<evidence type="ECO:0000313" key="4">
    <source>
        <dbReference type="Proteomes" id="UP000313359"/>
    </source>
</evidence>
<name>A0A5C2RRJ4_9APHY</name>
<gene>
    <name evidence="3" type="ORF">L227DRAFT_604757</name>
</gene>
<dbReference type="EMBL" id="ML122329">
    <property type="protein sequence ID" value="RPD53135.1"/>
    <property type="molecule type" value="Genomic_DNA"/>
</dbReference>
<feature type="region of interest" description="Disordered" evidence="1">
    <location>
        <begin position="1"/>
        <end position="33"/>
    </location>
</feature>
<dbReference type="OrthoDB" id="10484766at2759"/>
<keyword evidence="2" id="KW-1133">Transmembrane helix</keyword>
<organism evidence="3 4">
    <name type="scientific">Lentinus tigrinus ALCF2SS1-6</name>
    <dbReference type="NCBI Taxonomy" id="1328759"/>
    <lineage>
        <taxon>Eukaryota</taxon>
        <taxon>Fungi</taxon>
        <taxon>Dikarya</taxon>
        <taxon>Basidiomycota</taxon>
        <taxon>Agaricomycotina</taxon>
        <taxon>Agaricomycetes</taxon>
        <taxon>Polyporales</taxon>
        <taxon>Polyporaceae</taxon>
        <taxon>Lentinus</taxon>
    </lineage>
</organism>
<dbReference type="Proteomes" id="UP000313359">
    <property type="component" value="Unassembled WGS sequence"/>
</dbReference>
<feature type="transmembrane region" description="Helical" evidence="2">
    <location>
        <begin position="67"/>
        <end position="91"/>
    </location>
</feature>
<feature type="transmembrane region" description="Helical" evidence="2">
    <location>
        <begin position="211"/>
        <end position="239"/>
    </location>
</feature>
<evidence type="ECO:0000256" key="1">
    <source>
        <dbReference type="SAM" id="MobiDB-lite"/>
    </source>
</evidence>
<feature type="compositionally biased region" description="Polar residues" evidence="1">
    <location>
        <begin position="8"/>
        <end position="22"/>
    </location>
</feature>
<keyword evidence="4" id="KW-1185">Reference proteome</keyword>
<protein>
    <submittedName>
        <fullName evidence="3">Uncharacterized protein</fullName>
    </submittedName>
</protein>
<accession>A0A5C2RRJ4</accession>
<feature type="transmembrane region" description="Helical" evidence="2">
    <location>
        <begin position="175"/>
        <end position="199"/>
    </location>
</feature>
<evidence type="ECO:0000256" key="2">
    <source>
        <dbReference type="SAM" id="Phobius"/>
    </source>
</evidence>
<evidence type="ECO:0000313" key="3">
    <source>
        <dbReference type="EMBL" id="RPD53135.1"/>
    </source>
</evidence>
<sequence length="267" mass="28476">MSAHHKMQSMSPRSFSTDRTLTPPSPYQPTNCPHCDRLRAEKDNIRAGMQDIESQPSAPLARARSRVGVNIFITFFTFLVSYVAGVFFPLVGKSVLHYASTADKLSTPAPPSDPTIPPFNGQAGSQLPDLRPSWWPTTWLAPFYGCIILYAIIVPAFAIIQLLIGRCLRATVTEVYWRTLLGACLPVAGFVMAVGILVVPHDAGADFTGLAAGQVLAAGCMGFVVIGIPLTVLLFLLWLCGKGGGNADVGSECSCAMALCCLGICNA</sequence>
<keyword evidence="2" id="KW-0472">Membrane</keyword>